<comment type="caution">
    <text evidence="1">The sequence shown here is derived from an EMBL/GenBank/DDBJ whole genome shotgun (WGS) entry which is preliminary data.</text>
</comment>
<gene>
    <name evidence="1" type="ORF">S01H1_84895</name>
</gene>
<dbReference type="EMBL" id="BARS01058096">
    <property type="protein sequence ID" value="GAG45442.1"/>
    <property type="molecule type" value="Genomic_DNA"/>
</dbReference>
<evidence type="ECO:0000313" key="1">
    <source>
        <dbReference type="EMBL" id="GAG45442.1"/>
    </source>
</evidence>
<reference evidence="1" key="1">
    <citation type="journal article" date="2014" name="Front. Microbiol.">
        <title>High frequency of phylogenetically diverse reductive dehalogenase-homologous genes in deep subseafloor sedimentary metagenomes.</title>
        <authorList>
            <person name="Kawai M."/>
            <person name="Futagami T."/>
            <person name="Toyoda A."/>
            <person name="Takaki Y."/>
            <person name="Nishi S."/>
            <person name="Hori S."/>
            <person name="Arai W."/>
            <person name="Tsubouchi T."/>
            <person name="Morono Y."/>
            <person name="Uchiyama I."/>
            <person name="Ito T."/>
            <person name="Fujiyama A."/>
            <person name="Inagaki F."/>
            <person name="Takami H."/>
        </authorList>
    </citation>
    <scope>NUCLEOTIDE SEQUENCE</scope>
    <source>
        <strain evidence="1">Expedition CK06-06</strain>
    </source>
</reference>
<sequence length="37" mass="4142">METLDTFNRMLASMASQAGVLVSTNPKVRDLFLKRAE</sequence>
<organism evidence="1">
    <name type="scientific">marine sediment metagenome</name>
    <dbReference type="NCBI Taxonomy" id="412755"/>
    <lineage>
        <taxon>unclassified sequences</taxon>
        <taxon>metagenomes</taxon>
        <taxon>ecological metagenomes</taxon>
    </lineage>
</organism>
<name>X0YDU8_9ZZZZ</name>
<dbReference type="AlphaFoldDB" id="X0YDU8"/>
<protein>
    <submittedName>
        <fullName evidence="1">Uncharacterized protein</fullName>
    </submittedName>
</protein>
<accession>X0YDU8</accession>
<proteinExistence type="predicted"/>
<feature type="non-terminal residue" evidence="1">
    <location>
        <position position="37"/>
    </location>
</feature>